<gene>
    <name evidence="2" type="ORF">STAS_21766</name>
</gene>
<protein>
    <submittedName>
        <fullName evidence="2">Cytosolic endo-beta-N-acetylglucosaminidase</fullName>
    </submittedName>
</protein>
<dbReference type="OrthoDB" id="284473at2759"/>
<dbReference type="EMBL" id="BKCP01007126">
    <property type="protein sequence ID" value="GER44852.1"/>
    <property type="molecule type" value="Genomic_DNA"/>
</dbReference>
<reference evidence="3" key="1">
    <citation type="journal article" date="2019" name="Curr. Biol.">
        <title>Genome Sequence of Striga asiatica Provides Insight into the Evolution of Plant Parasitism.</title>
        <authorList>
            <person name="Yoshida S."/>
            <person name="Kim S."/>
            <person name="Wafula E.K."/>
            <person name="Tanskanen J."/>
            <person name="Kim Y.M."/>
            <person name="Honaas L."/>
            <person name="Yang Z."/>
            <person name="Spallek T."/>
            <person name="Conn C.E."/>
            <person name="Ichihashi Y."/>
            <person name="Cheong K."/>
            <person name="Cui S."/>
            <person name="Der J.P."/>
            <person name="Gundlach H."/>
            <person name="Jiao Y."/>
            <person name="Hori C."/>
            <person name="Ishida J.K."/>
            <person name="Kasahara H."/>
            <person name="Kiba T."/>
            <person name="Kim M.S."/>
            <person name="Koo N."/>
            <person name="Laohavisit A."/>
            <person name="Lee Y.H."/>
            <person name="Lumba S."/>
            <person name="McCourt P."/>
            <person name="Mortimer J.C."/>
            <person name="Mutuku J.M."/>
            <person name="Nomura T."/>
            <person name="Sasaki-Sekimoto Y."/>
            <person name="Seto Y."/>
            <person name="Wang Y."/>
            <person name="Wakatake T."/>
            <person name="Sakakibara H."/>
            <person name="Demura T."/>
            <person name="Yamaguchi S."/>
            <person name="Yoneyama K."/>
            <person name="Manabe R.I."/>
            <person name="Nelson D.C."/>
            <person name="Schulman A.H."/>
            <person name="Timko M.P."/>
            <person name="dePamphilis C.W."/>
            <person name="Choi D."/>
            <person name="Shirasu K."/>
        </authorList>
    </citation>
    <scope>NUCLEOTIDE SEQUENCE [LARGE SCALE GENOMIC DNA]</scope>
    <source>
        <strain evidence="3">cv. UVA1</strain>
    </source>
</reference>
<keyword evidence="3" id="KW-1185">Reference proteome</keyword>
<accession>A0A5A7QJ19</accession>
<organism evidence="2 3">
    <name type="scientific">Striga asiatica</name>
    <name type="common">Asiatic witchweed</name>
    <name type="synonym">Buchnera asiatica</name>
    <dbReference type="NCBI Taxonomy" id="4170"/>
    <lineage>
        <taxon>Eukaryota</taxon>
        <taxon>Viridiplantae</taxon>
        <taxon>Streptophyta</taxon>
        <taxon>Embryophyta</taxon>
        <taxon>Tracheophyta</taxon>
        <taxon>Spermatophyta</taxon>
        <taxon>Magnoliopsida</taxon>
        <taxon>eudicotyledons</taxon>
        <taxon>Gunneridae</taxon>
        <taxon>Pentapetalae</taxon>
        <taxon>asterids</taxon>
        <taxon>lamiids</taxon>
        <taxon>Lamiales</taxon>
        <taxon>Orobanchaceae</taxon>
        <taxon>Buchnereae</taxon>
        <taxon>Striga</taxon>
    </lineage>
</organism>
<name>A0A5A7QJ19_STRAF</name>
<dbReference type="Pfam" id="PF03644">
    <property type="entry name" value="Glyco_hydro_85"/>
    <property type="match status" value="1"/>
</dbReference>
<dbReference type="Proteomes" id="UP000325081">
    <property type="component" value="Unassembled WGS sequence"/>
</dbReference>
<dbReference type="InterPro" id="IPR005201">
    <property type="entry name" value="TIM_ENGase"/>
</dbReference>
<evidence type="ECO:0000259" key="1">
    <source>
        <dbReference type="Pfam" id="PF03644"/>
    </source>
</evidence>
<dbReference type="AlphaFoldDB" id="A0A5A7QJ19"/>
<proteinExistence type="predicted"/>
<dbReference type="PANTHER" id="PTHR13246:SF1">
    <property type="entry name" value="CYTOSOLIC ENDO-BETA-N-ACETYLGLUCOSAMINIDASE"/>
    <property type="match status" value="1"/>
</dbReference>
<comment type="caution">
    <text evidence="2">The sequence shown here is derived from an EMBL/GenBank/DDBJ whole genome shotgun (WGS) entry which is preliminary data.</text>
</comment>
<dbReference type="Gene3D" id="3.20.20.80">
    <property type="entry name" value="Glycosidases"/>
    <property type="match status" value="1"/>
</dbReference>
<dbReference type="GO" id="GO:0005829">
    <property type="term" value="C:cytosol"/>
    <property type="evidence" value="ECO:0007669"/>
    <property type="project" value="UniProtKB-SubCell"/>
</dbReference>
<evidence type="ECO:0000313" key="3">
    <source>
        <dbReference type="Proteomes" id="UP000325081"/>
    </source>
</evidence>
<sequence length="133" mass="14856">MEQGNTAADRLSFDPLAPAVPISYPLKTLAELESRAYFNSFHFPFNQAAAKIPAGGGLPRRPRTLVCHDMQGGYGDDRFVQGGANAEAYAIWHWYLIDVFIYFSHNLVTLPPPSWTNAAHRNGVKVIFVFLFI</sequence>
<dbReference type="InterPro" id="IPR032979">
    <property type="entry name" value="ENGase"/>
</dbReference>
<feature type="domain" description="Cytosolic endo-beta-N-acetylglucosaminidase TIM barrel" evidence="1">
    <location>
        <begin position="74"/>
        <end position="130"/>
    </location>
</feature>
<evidence type="ECO:0000313" key="2">
    <source>
        <dbReference type="EMBL" id="GER44852.1"/>
    </source>
</evidence>
<dbReference type="GO" id="GO:0033925">
    <property type="term" value="F:mannosyl-glycoprotein endo-beta-N-acetylglucosaminidase activity"/>
    <property type="evidence" value="ECO:0007669"/>
    <property type="project" value="UniProtKB-EC"/>
</dbReference>
<dbReference type="PANTHER" id="PTHR13246">
    <property type="entry name" value="ENDO BETA N-ACETYLGLUCOSAMINIDASE"/>
    <property type="match status" value="1"/>
</dbReference>